<dbReference type="Proteomes" id="UP000011058">
    <property type="component" value="Chromosome"/>
</dbReference>
<dbReference type="PATRIC" id="fig|1166018.3.peg.3104"/>
<feature type="domain" description="Water stress and hypersensitive response" evidence="2">
    <location>
        <begin position="173"/>
        <end position="295"/>
    </location>
</feature>
<dbReference type="eggNOG" id="COG5608">
    <property type="taxonomic scope" value="Bacteria"/>
</dbReference>
<dbReference type="Gene3D" id="2.60.40.1820">
    <property type="match status" value="2"/>
</dbReference>
<keyword evidence="4" id="KW-1185">Reference proteome</keyword>
<reference evidence="3 4" key="1">
    <citation type="journal article" date="2012" name="J. Bacteriol.">
        <title>Genome Sequence of Fibrella aestuarina BUZ 2T, a Filamentous Marine Bacterium.</title>
        <authorList>
            <person name="Filippini M."/>
            <person name="Qi W."/>
            <person name="Blom J."/>
            <person name="Goesmann A."/>
            <person name="Smits T.H."/>
            <person name="Bagheri H.C."/>
        </authorList>
    </citation>
    <scope>NUCLEOTIDE SEQUENCE [LARGE SCALE GENOMIC DNA]</scope>
    <source>
        <strain evidence="4">BUZ 2T</strain>
    </source>
</reference>
<dbReference type="KEGG" id="fae:FAES_1373"/>
<feature type="domain" description="Water stress and hypersensitive response" evidence="2">
    <location>
        <begin position="45"/>
        <end position="164"/>
    </location>
</feature>
<comment type="similarity">
    <text evidence="1">Belongs to the LEA type 2 family.</text>
</comment>
<dbReference type="PANTHER" id="PTHR31459">
    <property type="match status" value="1"/>
</dbReference>
<dbReference type="SUPFAM" id="SSF117070">
    <property type="entry name" value="LEA14-like"/>
    <property type="match status" value="2"/>
</dbReference>
<protein>
    <submittedName>
        <fullName evidence="3">Late embryogenesis abundant protein 2</fullName>
    </submittedName>
</protein>
<dbReference type="Pfam" id="PF03168">
    <property type="entry name" value="LEA_2"/>
    <property type="match status" value="2"/>
</dbReference>
<dbReference type="OrthoDB" id="892296at2"/>
<dbReference type="InterPro" id="IPR045043">
    <property type="entry name" value="Lea14-like"/>
</dbReference>
<dbReference type="PANTHER" id="PTHR31459:SF19">
    <property type="entry name" value="DESICCATION-RELATED PROTEIN LEA14-RELATED"/>
    <property type="match status" value="1"/>
</dbReference>
<dbReference type="RefSeq" id="WP_015330482.1">
    <property type="nucleotide sequence ID" value="NC_020054.1"/>
</dbReference>
<dbReference type="HOGENOM" id="CLU_914997_0_0_10"/>
<organism evidence="3 4">
    <name type="scientific">Fibrella aestuarina BUZ 2</name>
    <dbReference type="NCBI Taxonomy" id="1166018"/>
    <lineage>
        <taxon>Bacteria</taxon>
        <taxon>Pseudomonadati</taxon>
        <taxon>Bacteroidota</taxon>
        <taxon>Cytophagia</taxon>
        <taxon>Cytophagales</taxon>
        <taxon>Spirosomataceae</taxon>
        <taxon>Fibrella</taxon>
    </lineage>
</organism>
<proteinExistence type="inferred from homology"/>
<evidence type="ECO:0000259" key="2">
    <source>
        <dbReference type="SMART" id="SM00769"/>
    </source>
</evidence>
<dbReference type="AlphaFoldDB" id="I0K5I0"/>
<evidence type="ECO:0000313" key="3">
    <source>
        <dbReference type="EMBL" id="CCG99383.1"/>
    </source>
</evidence>
<dbReference type="InterPro" id="IPR013990">
    <property type="entry name" value="WHy-dom"/>
</dbReference>
<dbReference type="InterPro" id="IPR004864">
    <property type="entry name" value="LEA_2"/>
</dbReference>
<gene>
    <name evidence="3" type="ORF">FAES_1373</name>
</gene>
<dbReference type="EMBL" id="HE796683">
    <property type="protein sequence ID" value="CCG99383.1"/>
    <property type="molecule type" value="Genomic_DNA"/>
</dbReference>
<dbReference type="GO" id="GO:0009269">
    <property type="term" value="P:response to desiccation"/>
    <property type="evidence" value="ECO:0007669"/>
    <property type="project" value="InterPro"/>
</dbReference>
<sequence>MKKGLLITLGILLLLGIGGYIYYTNLKQKARSEDGAYDGTLKPRLELSRFDFTDISDDAIQMNMYLLIDNPLPVGFKARRVDYSFFIDNEEVVKDSYDKVVEVKSQDSTLIALPAKLLAAKMTRVLKRLEAQGVDSTDYRLRTTFDLDVPIAGERTFTVSQSLRGPTYYIPKIEVKDIDLGKFGLKKTDVAATISCTNKNKFPYNITDARYTVTINGKEIAQGVQAEPILIKAQGTTPFVLPVTVKPGQTLGLLPKMLFDKKDTPVEIAFSCKILDKNNDPMFKNSQFVTTIRGTLAELMKKQ</sequence>
<evidence type="ECO:0000313" key="4">
    <source>
        <dbReference type="Proteomes" id="UP000011058"/>
    </source>
</evidence>
<name>I0K5I0_9BACT</name>
<accession>I0K5I0</accession>
<evidence type="ECO:0000256" key="1">
    <source>
        <dbReference type="ARBA" id="ARBA00005960"/>
    </source>
</evidence>
<dbReference type="STRING" id="1166018.FAES_1373"/>
<dbReference type="SMART" id="SM00769">
    <property type="entry name" value="WHy"/>
    <property type="match status" value="2"/>
</dbReference>
<dbReference type="GO" id="GO:0005829">
    <property type="term" value="C:cytosol"/>
    <property type="evidence" value="ECO:0007669"/>
    <property type="project" value="TreeGrafter"/>
</dbReference>